<proteinExistence type="predicted"/>
<keyword evidence="3" id="KW-1185">Reference proteome</keyword>
<evidence type="ECO:0000256" key="1">
    <source>
        <dbReference type="SAM" id="MobiDB-lite"/>
    </source>
</evidence>
<accession>A0A1H6AJE7</accession>
<gene>
    <name evidence="2" type="ORF">SAMN04488045_2958</name>
</gene>
<feature type="region of interest" description="Disordered" evidence="1">
    <location>
        <begin position="1"/>
        <end position="26"/>
    </location>
</feature>
<evidence type="ECO:0000313" key="3">
    <source>
        <dbReference type="Proteomes" id="UP000236752"/>
    </source>
</evidence>
<dbReference type="Proteomes" id="UP000236752">
    <property type="component" value="Unassembled WGS sequence"/>
</dbReference>
<dbReference type="AlphaFoldDB" id="A0A1H6AJE7"/>
<organism evidence="2 3">
    <name type="scientific">Thalassococcus halodurans</name>
    <dbReference type="NCBI Taxonomy" id="373675"/>
    <lineage>
        <taxon>Bacteria</taxon>
        <taxon>Pseudomonadati</taxon>
        <taxon>Pseudomonadota</taxon>
        <taxon>Alphaproteobacteria</taxon>
        <taxon>Rhodobacterales</taxon>
        <taxon>Roseobacteraceae</taxon>
        <taxon>Thalassococcus</taxon>
    </lineage>
</organism>
<protein>
    <submittedName>
        <fullName evidence="2">Uncharacterized protein</fullName>
    </submittedName>
</protein>
<evidence type="ECO:0000313" key="2">
    <source>
        <dbReference type="EMBL" id="SEG48274.1"/>
    </source>
</evidence>
<sequence length="52" mass="5244">MGDQGGGRHAGNLSIETKAGPTSGPVAFERRLVDFSGKVSRRNGAGFAGIVG</sequence>
<name>A0A1H6AJE7_9RHOB</name>
<dbReference type="EMBL" id="FNUZ01000005">
    <property type="protein sequence ID" value="SEG48274.1"/>
    <property type="molecule type" value="Genomic_DNA"/>
</dbReference>
<reference evidence="2 3" key="1">
    <citation type="submission" date="2016-10" db="EMBL/GenBank/DDBJ databases">
        <authorList>
            <person name="de Groot N.N."/>
        </authorList>
    </citation>
    <scope>NUCLEOTIDE SEQUENCE [LARGE SCALE GENOMIC DNA]</scope>
    <source>
        <strain evidence="2 3">DSM 26915</strain>
    </source>
</reference>